<evidence type="ECO:0000259" key="6">
    <source>
        <dbReference type="PROSITE" id="PS51352"/>
    </source>
</evidence>
<reference evidence="7 8" key="1">
    <citation type="submission" date="2017-04" db="EMBL/GenBank/DDBJ databases">
        <authorList>
            <person name="Afonso C.L."/>
            <person name="Miller P.J."/>
            <person name="Scott M.A."/>
            <person name="Spackman E."/>
            <person name="Goraichik I."/>
            <person name="Dimitrov K.M."/>
            <person name="Suarez D.L."/>
            <person name="Swayne D.E."/>
        </authorList>
    </citation>
    <scope>NUCLEOTIDE SEQUENCE [LARGE SCALE GENOMIC DNA]</scope>
    <source>
        <strain evidence="7 8">DSM 19625</strain>
    </source>
</reference>
<evidence type="ECO:0000256" key="1">
    <source>
        <dbReference type="ARBA" id="ARBA00004196"/>
    </source>
</evidence>
<dbReference type="InterPro" id="IPR000866">
    <property type="entry name" value="AhpC/TSA"/>
</dbReference>
<dbReference type="Proteomes" id="UP000192678">
    <property type="component" value="Unassembled WGS sequence"/>
</dbReference>
<evidence type="ECO:0000256" key="4">
    <source>
        <dbReference type="ARBA" id="ARBA00023284"/>
    </source>
</evidence>
<dbReference type="PROSITE" id="PS00194">
    <property type="entry name" value="THIOREDOXIN_1"/>
    <property type="match status" value="1"/>
</dbReference>
<evidence type="ECO:0000256" key="5">
    <source>
        <dbReference type="SAM" id="SignalP"/>
    </source>
</evidence>
<proteinExistence type="predicted"/>
<dbReference type="STRING" id="475255.SAMN04488101_10216"/>
<dbReference type="Gene3D" id="3.40.30.10">
    <property type="entry name" value="Glutaredoxin"/>
    <property type="match status" value="1"/>
</dbReference>
<dbReference type="InterPro" id="IPR013766">
    <property type="entry name" value="Thioredoxin_domain"/>
</dbReference>
<dbReference type="GO" id="GO:0016209">
    <property type="term" value="F:antioxidant activity"/>
    <property type="evidence" value="ECO:0007669"/>
    <property type="project" value="InterPro"/>
</dbReference>
<dbReference type="InterPro" id="IPR017937">
    <property type="entry name" value="Thioredoxin_CS"/>
</dbReference>
<dbReference type="SUPFAM" id="SSF52833">
    <property type="entry name" value="Thioredoxin-like"/>
    <property type="match status" value="1"/>
</dbReference>
<feature type="signal peptide" evidence="5">
    <location>
        <begin position="1"/>
        <end position="20"/>
    </location>
</feature>
<dbReference type="InterPro" id="IPR025380">
    <property type="entry name" value="DUF4369"/>
</dbReference>
<sequence>MKRYLTFAFLLIGGIAVSQTKPLAFTITGKIDDVKQPAKVVLQYSYEGKRVADTVPLVNGAFAMKGNIEKPDRALLFVVKESDNPRMMLSMNYAGDIVGRDGITLYMDKGAITITASTLKTATIKGSAAHADYMVLQKQLQPIYDKLEAINKKLTELPADQRKGAVAEELAAQREQAFKEMGPIKDTFIKNNLKSYVSWNSVVGKSIIEDPIKQKQQLYSFGKEFLDSKDGKEAIARLELAAKTGIGQKAPQFTQNDTKGSPLSLNSLKGKYVLIDFWASWCGPCRAENPYVVAAYDKFKNKNFEILGVSLDNKQDAWEKAIADDKLPWLHVSDLKGWKNAVGELYNVKAVPQNFLIDPNGVIVAKNLRGKALEEKLAELLK</sequence>
<dbReference type="CDD" id="cd02966">
    <property type="entry name" value="TlpA_like_family"/>
    <property type="match status" value="1"/>
</dbReference>
<accession>A0A1W2B152</accession>
<dbReference type="GO" id="GO:0016491">
    <property type="term" value="F:oxidoreductase activity"/>
    <property type="evidence" value="ECO:0007669"/>
    <property type="project" value="InterPro"/>
</dbReference>
<feature type="domain" description="Thioredoxin" evidence="6">
    <location>
        <begin position="244"/>
        <end position="382"/>
    </location>
</feature>
<dbReference type="Pfam" id="PF00578">
    <property type="entry name" value="AhpC-TSA"/>
    <property type="match status" value="1"/>
</dbReference>
<evidence type="ECO:0000256" key="3">
    <source>
        <dbReference type="ARBA" id="ARBA00023157"/>
    </source>
</evidence>
<dbReference type="PANTHER" id="PTHR42852:SF6">
    <property type="entry name" value="THIOL:DISULFIDE INTERCHANGE PROTEIN DSBE"/>
    <property type="match status" value="1"/>
</dbReference>
<dbReference type="InterPro" id="IPR036249">
    <property type="entry name" value="Thioredoxin-like_sf"/>
</dbReference>
<keyword evidence="3" id="KW-1015">Disulfide bond</keyword>
<keyword evidence="4" id="KW-0676">Redox-active center</keyword>
<name>A0A1W2B152_9SPHI</name>
<dbReference type="EMBL" id="FWYB01000002">
    <property type="protein sequence ID" value="SMC66451.1"/>
    <property type="molecule type" value="Genomic_DNA"/>
</dbReference>
<protein>
    <submittedName>
        <fullName evidence="7">Peroxiredoxin</fullName>
    </submittedName>
</protein>
<dbReference type="InterPro" id="IPR050553">
    <property type="entry name" value="Thioredoxin_ResA/DsbE_sf"/>
</dbReference>
<dbReference type="GO" id="GO:0017004">
    <property type="term" value="P:cytochrome complex assembly"/>
    <property type="evidence" value="ECO:0007669"/>
    <property type="project" value="UniProtKB-KW"/>
</dbReference>
<feature type="chain" id="PRO_5010747266" evidence="5">
    <location>
        <begin position="21"/>
        <end position="382"/>
    </location>
</feature>
<dbReference type="Pfam" id="PF14289">
    <property type="entry name" value="DUF4369"/>
    <property type="match status" value="1"/>
</dbReference>
<evidence type="ECO:0000256" key="2">
    <source>
        <dbReference type="ARBA" id="ARBA00022748"/>
    </source>
</evidence>
<dbReference type="AlphaFoldDB" id="A0A1W2B152"/>
<dbReference type="RefSeq" id="WP_084287468.1">
    <property type="nucleotide sequence ID" value="NZ_FWYB01000002.1"/>
</dbReference>
<keyword evidence="5" id="KW-0732">Signal</keyword>
<keyword evidence="8" id="KW-1185">Reference proteome</keyword>
<dbReference type="PANTHER" id="PTHR42852">
    <property type="entry name" value="THIOL:DISULFIDE INTERCHANGE PROTEIN DSBE"/>
    <property type="match status" value="1"/>
</dbReference>
<evidence type="ECO:0000313" key="7">
    <source>
        <dbReference type="EMBL" id="SMC66451.1"/>
    </source>
</evidence>
<dbReference type="PROSITE" id="PS51352">
    <property type="entry name" value="THIOREDOXIN_2"/>
    <property type="match status" value="1"/>
</dbReference>
<organism evidence="7 8">
    <name type="scientific">Pedobacter nyackensis</name>
    <dbReference type="NCBI Taxonomy" id="475255"/>
    <lineage>
        <taxon>Bacteria</taxon>
        <taxon>Pseudomonadati</taxon>
        <taxon>Bacteroidota</taxon>
        <taxon>Sphingobacteriia</taxon>
        <taxon>Sphingobacteriales</taxon>
        <taxon>Sphingobacteriaceae</taxon>
        <taxon>Pedobacter</taxon>
    </lineage>
</organism>
<gene>
    <name evidence="7" type="ORF">SAMN04488101_10216</name>
</gene>
<comment type="subcellular location">
    <subcellularLocation>
        <location evidence="1">Cell envelope</location>
    </subcellularLocation>
</comment>
<keyword evidence="2" id="KW-0201">Cytochrome c-type biogenesis</keyword>
<evidence type="ECO:0000313" key="8">
    <source>
        <dbReference type="Proteomes" id="UP000192678"/>
    </source>
</evidence>
<dbReference type="GO" id="GO:0030313">
    <property type="term" value="C:cell envelope"/>
    <property type="evidence" value="ECO:0007669"/>
    <property type="project" value="UniProtKB-SubCell"/>
</dbReference>
<dbReference type="OrthoDB" id="1069091at2"/>